<dbReference type="EMBL" id="OCNJ01000013">
    <property type="protein sequence ID" value="SOE00559.1"/>
    <property type="molecule type" value="Genomic_DNA"/>
</dbReference>
<evidence type="ECO:0000313" key="1">
    <source>
        <dbReference type="EMBL" id="SOE00559.1"/>
    </source>
</evidence>
<proteinExistence type="predicted"/>
<sequence length="60" mass="6587">MTAKTPTARDFHVPTFAEIHEIERRAHELRAAEISHLARAAVAWVRGVLHIGHGGSAVTH</sequence>
<dbReference type="Proteomes" id="UP000219621">
    <property type="component" value="Unassembled WGS sequence"/>
</dbReference>
<keyword evidence="2" id="KW-1185">Reference proteome</keyword>
<name>A0A286GZN4_9PROT</name>
<accession>A0A286GZN4</accession>
<organism evidence="1 2">
    <name type="scientific">Caenispirillum bisanense</name>
    <dbReference type="NCBI Taxonomy" id="414052"/>
    <lineage>
        <taxon>Bacteria</taxon>
        <taxon>Pseudomonadati</taxon>
        <taxon>Pseudomonadota</taxon>
        <taxon>Alphaproteobacteria</taxon>
        <taxon>Rhodospirillales</taxon>
        <taxon>Novispirillaceae</taxon>
        <taxon>Caenispirillum</taxon>
    </lineage>
</organism>
<gene>
    <name evidence="1" type="ORF">SAMN05421508_11336</name>
</gene>
<dbReference type="OrthoDB" id="9944146at2"/>
<protein>
    <submittedName>
        <fullName evidence="1">Uncharacterized protein</fullName>
    </submittedName>
</protein>
<dbReference type="AlphaFoldDB" id="A0A286GZN4"/>
<evidence type="ECO:0000313" key="2">
    <source>
        <dbReference type="Proteomes" id="UP000219621"/>
    </source>
</evidence>
<dbReference type="InterPro" id="IPR058227">
    <property type="entry name" value="RSP_7527-like"/>
</dbReference>
<reference evidence="1 2" key="1">
    <citation type="submission" date="2017-09" db="EMBL/GenBank/DDBJ databases">
        <authorList>
            <person name="Ehlers B."/>
            <person name="Leendertz F.H."/>
        </authorList>
    </citation>
    <scope>NUCLEOTIDE SEQUENCE [LARGE SCALE GENOMIC DNA]</scope>
    <source>
        <strain evidence="1 2">USBA 140</strain>
    </source>
</reference>
<dbReference type="RefSeq" id="WP_097281267.1">
    <property type="nucleotide sequence ID" value="NZ_OCNJ01000013.1"/>
</dbReference>
<dbReference type="NCBIfam" id="NF046098">
    <property type="entry name" value="RSP_7527_fam"/>
    <property type="match status" value="1"/>
</dbReference>